<dbReference type="Gene3D" id="1.25.40.10">
    <property type="entry name" value="Tetratricopeptide repeat domain"/>
    <property type="match status" value="1"/>
</dbReference>
<accession>A0ABZ2LLH4</accession>
<feature type="region of interest" description="Disordered" evidence="2">
    <location>
        <begin position="267"/>
        <end position="289"/>
    </location>
</feature>
<name>A0ABZ2LLH4_9BACT</name>
<dbReference type="SMART" id="SM00028">
    <property type="entry name" value="TPR"/>
    <property type="match status" value="3"/>
</dbReference>
<proteinExistence type="predicted"/>
<dbReference type="Pfam" id="PF13432">
    <property type="entry name" value="TPR_16"/>
    <property type="match status" value="1"/>
</dbReference>
<evidence type="ECO:0000256" key="2">
    <source>
        <dbReference type="SAM" id="MobiDB-lite"/>
    </source>
</evidence>
<reference evidence="3 4" key="1">
    <citation type="submission" date="2021-12" db="EMBL/GenBank/DDBJ databases">
        <title>Discovery of the Pendulisporaceae a myxobacterial family with distinct sporulation behavior and unique specialized metabolism.</title>
        <authorList>
            <person name="Garcia R."/>
            <person name="Popoff A."/>
            <person name="Bader C.D."/>
            <person name="Loehr J."/>
            <person name="Walesch S."/>
            <person name="Walt C."/>
            <person name="Boldt J."/>
            <person name="Bunk B."/>
            <person name="Haeckl F.J.F.P.J."/>
            <person name="Gunesch A.P."/>
            <person name="Birkelbach J."/>
            <person name="Nuebel U."/>
            <person name="Pietschmann T."/>
            <person name="Bach T."/>
            <person name="Mueller R."/>
        </authorList>
    </citation>
    <scope>NUCLEOTIDE SEQUENCE [LARGE SCALE GENOMIC DNA]</scope>
    <source>
        <strain evidence="3 4">MSr11954</strain>
    </source>
</reference>
<dbReference type="EMBL" id="CP089984">
    <property type="protein sequence ID" value="WXB11781.1"/>
    <property type="molecule type" value="Genomic_DNA"/>
</dbReference>
<protein>
    <submittedName>
        <fullName evidence="3">Tetratricopeptide repeat protein</fullName>
    </submittedName>
</protein>
<gene>
    <name evidence="3" type="ORF">LZC94_28470</name>
</gene>
<dbReference type="RefSeq" id="WP_394821401.1">
    <property type="nucleotide sequence ID" value="NZ_CP089984.1"/>
</dbReference>
<evidence type="ECO:0000313" key="3">
    <source>
        <dbReference type="EMBL" id="WXB11781.1"/>
    </source>
</evidence>
<feature type="repeat" description="TPR" evidence="1">
    <location>
        <begin position="202"/>
        <end position="235"/>
    </location>
</feature>
<dbReference type="InterPro" id="IPR011990">
    <property type="entry name" value="TPR-like_helical_dom_sf"/>
</dbReference>
<dbReference type="Proteomes" id="UP001370348">
    <property type="component" value="Chromosome"/>
</dbReference>
<keyword evidence="4" id="KW-1185">Reference proteome</keyword>
<keyword evidence="1" id="KW-0802">TPR repeat</keyword>
<dbReference type="SUPFAM" id="SSF48452">
    <property type="entry name" value="TPR-like"/>
    <property type="match status" value="1"/>
</dbReference>
<dbReference type="InterPro" id="IPR019734">
    <property type="entry name" value="TPR_rpt"/>
</dbReference>
<organism evidence="3 4">
    <name type="scientific">Pendulispora albinea</name>
    <dbReference type="NCBI Taxonomy" id="2741071"/>
    <lineage>
        <taxon>Bacteria</taxon>
        <taxon>Pseudomonadati</taxon>
        <taxon>Myxococcota</taxon>
        <taxon>Myxococcia</taxon>
        <taxon>Myxococcales</taxon>
        <taxon>Sorangiineae</taxon>
        <taxon>Pendulisporaceae</taxon>
        <taxon>Pendulispora</taxon>
    </lineage>
</organism>
<evidence type="ECO:0000256" key="1">
    <source>
        <dbReference type="PROSITE-ProRule" id="PRU00339"/>
    </source>
</evidence>
<dbReference type="PROSITE" id="PS50005">
    <property type="entry name" value="TPR"/>
    <property type="match status" value="1"/>
</dbReference>
<evidence type="ECO:0000313" key="4">
    <source>
        <dbReference type="Proteomes" id="UP001370348"/>
    </source>
</evidence>
<sequence length="289" mass="31541">MPAAPTSLYAGFFDEHTPVLCVAGPNMRDIVQTPRRLFALLRLSRATPPLREVVRVVSHSMGSAAIFSPRDSDASVTRFARLARAMGEDLLGEDPFQPAESWIARKPFLVFGKEDIHPVPKAYMENRFGVPPEEQRPHRLARALWAIDRRARALRILETACATSTDALDHFHLGQLHAVELGDPKTGIPHLQRACELAPNVSQPFTSLGIASMSTGDYASARDAFRSATELAPSDAGAWANLAQTCALLGDHETMRRACARAQELEPGEPITAQLAAEAKARPRPPASR</sequence>